<dbReference type="Pfam" id="PF06620">
    <property type="entry name" value="DUF1150"/>
    <property type="match status" value="1"/>
</dbReference>
<protein>
    <recommendedName>
        <fullName evidence="3">DUF1150 domain-containing protein</fullName>
    </recommendedName>
</protein>
<dbReference type="Proteomes" id="UP000184514">
    <property type="component" value="Unassembled WGS sequence"/>
</dbReference>
<dbReference type="OrthoDB" id="7205167at2"/>
<comment type="caution">
    <text evidence="1">The sequence shown here is derived from an EMBL/GenBank/DDBJ whole genome shotgun (WGS) entry which is preliminary data.</text>
</comment>
<dbReference type="InterPro" id="IPR009531">
    <property type="entry name" value="DUF1150"/>
</dbReference>
<evidence type="ECO:0000313" key="1">
    <source>
        <dbReference type="EMBL" id="OJI92132.1"/>
    </source>
</evidence>
<dbReference type="STRING" id="696762.PFRI_36370"/>
<reference evidence="1 2" key="1">
    <citation type="submission" date="2016-10" db="EMBL/GenBank/DDBJ databases">
        <title>Genome sequence of Planktotalea frisia SH6-1.</title>
        <authorList>
            <person name="Poehlein A."/>
            <person name="Bakenhus I."/>
            <person name="Voget S."/>
            <person name="Brinkhoff T."/>
            <person name="Simon M."/>
        </authorList>
    </citation>
    <scope>NUCLEOTIDE SEQUENCE [LARGE SCALE GENOMIC DNA]</scope>
    <source>
        <strain evidence="1 2">SH6-1</strain>
    </source>
</reference>
<dbReference type="AlphaFoldDB" id="A0A1L9NSF9"/>
<gene>
    <name evidence="1" type="ORF">PFRI_36370</name>
</gene>
<proteinExistence type="predicted"/>
<evidence type="ECO:0008006" key="3">
    <source>
        <dbReference type="Google" id="ProtNLM"/>
    </source>
</evidence>
<evidence type="ECO:0000313" key="2">
    <source>
        <dbReference type="Proteomes" id="UP000184514"/>
    </source>
</evidence>
<organism evidence="1 2">
    <name type="scientific">Planktotalea frisia</name>
    <dbReference type="NCBI Taxonomy" id="696762"/>
    <lineage>
        <taxon>Bacteria</taxon>
        <taxon>Pseudomonadati</taxon>
        <taxon>Pseudomonadota</taxon>
        <taxon>Alphaproteobacteria</taxon>
        <taxon>Rhodobacterales</taxon>
        <taxon>Paracoccaceae</taxon>
        <taxon>Planktotalea</taxon>
    </lineage>
</organism>
<dbReference type="EMBL" id="MLCB01000200">
    <property type="protein sequence ID" value="OJI92132.1"/>
    <property type="molecule type" value="Genomic_DNA"/>
</dbReference>
<name>A0A1L9NSF9_9RHOB</name>
<keyword evidence="2" id="KW-1185">Reference proteome</keyword>
<dbReference type="RefSeq" id="WP_072632127.1">
    <property type="nucleotide sequence ID" value="NZ_JABBAN010000138.1"/>
</dbReference>
<sequence length="75" mass="8401">MTEAFDFSKSSDERIVYVRSVDVTDLPVEMQKQAEGSEQLYAVHSEDGARLAIVADRDLAFVLARQNDYAPQAVH</sequence>
<accession>A0A1L9NSF9</accession>